<gene>
    <name evidence="1" type="ORF">AAE3_LOCUS2869</name>
</gene>
<dbReference type="GO" id="GO:0008124">
    <property type="term" value="F:4-alpha-hydroxytetrahydrobiopterin dehydratase activity"/>
    <property type="evidence" value="ECO:0007669"/>
    <property type="project" value="InterPro"/>
</dbReference>
<protein>
    <recommendedName>
        <fullName evidence="3">4a-hydroxytetrahydrobiopterin dehydratase</fullName>
    </recommendedName>
</protein>
<name>A0A8S0W7W6_CYCAE</name>
<proteinExistence type="predicted"/>
<accession>A0A8S0W7W6</accession>
<organism evidence="1 2">
    <name type="scientific">Cyclocybe aegerita</name>
    <name type="common">Black poplar mushroom</name>
    <name type="synonym">Agrocybe aegerita</name>
    <dbReference type="NCBI Taxonomy" id="1973307"/>
    <lineage>
        <taxon>Eukaryota</taxon>
        <taxon>Fungi</taxon>
        <taxon>Dikarya</taxon>
        <taxon>Basidiomycota</taxon>
        <taxon>Agaricomycotina</taxon>
        <taxon>Agaricomycetes</taxon>
        <taxon>Agaricomycetidae</taxon>
        <taxon>Agaricales</taxon>
        <taxon>Agaricineae</taxon>
        <taxon>Bolbitiaceae</taxon>
        <taxon>Cyclocybe</taxon>
    </lineage>
</organism>
<dbReference type="EMBL" id="CACVBS010000030">
    <property type="protein sequence ID" value="CAA7260656.1"/>
    <property type="molecule type" value="Genomic_DNA"/>
</dbReference>
<dbReference type="Gene3D" id="3.30.1360.20">
    <property type="entry name" value="Transcriptional coactivator/pterin dehydratase"/>
    <property type="match status" value="1"/>
</dbReference>
<evidence type="ECO:0008006" key="3">
    <source>
        <dbReference type="Google" id="ProtNLM"/>
    </source>
</evidence>
<keyword evidence="2" id="KW-1185">Reference proteome</keyword>
<dbReference type="InterPro" id="IPR036428">
    <property type="entry name" value="PCD_sf"/>
</dbReference>
<evidence type="ECO:0000313" key="1">
    <source>
        <dbReference type="EMBL" id="CAA7260656.1"/>
    </source>
</evidence>
<reference evidence="1 2" key="1">
    <citation type="submission" date="2020-01" db="EMBL/GenBank/DDBJ databases">
        <authorList>
            <person name="Gupta K D."/>
        </authorList>
    </citation>
    <scope>NUCLEOTIDE SEQUENCE [LARGE SCALE GENOMIC DNA]</scope>
</reference>
<dbReference type="AlphaFoldDB" id="A0A8S0W7W6"/>
<comment type="caution">
    <text evidence="1">The sequence shown here is derived from an EMBL/GenBank/DDBJ whole genome shotgun (WGS) entry which is preliminary data.</text>
</comment>
<dbReference type="Proteomes" id="UP000467700">
    <property type="component" value="Unassembled WGS sequence"/>
</dbReference>
<sequence length="165" mass="18597">MKLPDPVKYVERALPLITKPEVEEYFGPLFLHGWSLAGMKLTEDTPKTPFLVAILAFKSLKASRKLLQRLLSLEGQENHHTSFNLLSTGKHPILTILIQTHSARHYDPEGTISPGITLRDIRLAVSLQKFAEEADLLVPQELSGELDKETWEALLDAYPWPSEDS</sequence>
<dbReference type="OrthoDB" id="3263285at2759"/>
<dbReference type="GO" id="GO:0006729">
    <property type="term" value="P:tetrahydrobiopterin biosynthetic process"/>
    <property type="evidence" value="ECO:0007669"/>
    <property type="project" value="InterPro"/>
</dbReference>
<evidence type="ECO:0000313" key="2">
    <source>
        <dbReference type="Proteomes" id="UP000467700"/>
    </source>
</evidence>